<evidence type="ECO:0000313" key="1">
    <source>
        <dbReference type="EMBL" id="RGD61740.1"/>
    </source>
</evidence>
<organism evidence="1 2">
    <name type="scientific">Kitasatospora xanthocidica</name>
    <dbReference type="NCBI Taxonomy" id="83382"/>
    <lineage>
        <taxon>Bacteria</taxon>
        <taxon>Bacillati</taxon>
        <taxon>Actinomycetota</taxon>
        <taxon>Actinomycetes</taxon>
        <taxon>Kitasatosporales</taxon>
        <taxon>Streptomycetaceae</taxon>
        <taxon>Kitasatospora</taxon>
    </lineage>
</organism>
<name>A0A373A280_9ACTN</name>
<dbReference type="RefSeq" id="WP_117489893.1">
    <property type="nucleotide sequence ID" value="NZ_QVIG01000001.1"/>
</dbReference>
<evidence type="ECO:0008006" key="3">
    <source>
        <dbReference type="Google" id="ProtNLM"/>
    </source>
</evidence>
<dbReference type="EMBL" id="QVIG01000001">
    <property type="protein sequence ID" value="RGD61740.1"/>
    <property type="molecule type" value="Genomic_DNA"/>
</dbReference>
<evidence type="ECO:0000313" key="2">
    <source>
        <dbReference type="Proteomes" id="UP000263377"/>
    </source>
</evidence>
<gene>
    <name evidence="1" type="ORF">DR950_31915</name>
</gene>
<comment type="caution">
    <text evidence="1">The sequence shown here is derived from an EMBL/GenBank/DDBJ whole genome shotgun (WGS) entry which is preliminary data.</text>
</comment>
<dbReference type="AlphaFoldDB" id="A0A373A280"/>
<keyword evidence="2" id="KW-1185">Reference proteome</keyword>
<dbReference type="Proteomes" id="UP000263377">
    <property type="component" value="Unassembled WGS sequence"/>
</dbReference>
<proteinExistence type="predicted"/>
<accession>A0A373A280</accession>
<reference evidence="1 2" key="1">
    <citation type="submission" date="2018-08" db="EMBL/GenBank/DDBJ databases">
        <title>Diversity &amp; Physiological Properties of Lignin-Decomposing Actinobacteria from Soil.</title>
        <authorList>
            <person name="Roh S.G."/>
            <person name="Kim S.B."/>
        </authorList>
    </citation>
    <scope>NUCLEOTIDE SEQUENCE [LARGE SCALE GENOMIC DNA]</scope>
    <source>
        <strain evidence="1 2">MMS17-GH009</strain>
    </source>
</reference>
<protein>
    <recommendedName>
        <fullName evidence="3">DUF1877 family protein</fullName>
    </recommendedName>
</protein>
<sequence>MSYQAMWFLIPAPADVVERHGPRLRALLDAHAADPGNRALRRRWEREGLAPEELEELAVGPLGEDPDGLYAVWEDCGTAGPCAAVQARNRYPVLGLAHGLGPERTAGLPGWFGDVVVGPEEVRAALPAVEAVFDLDGAERRAAERRALDALRTDDLSGLFDAVLPVWRAAAEAGHGLIGAQFVP</sequence>